<keyword evidence="4" id="KW-0479">Metal-binding</keyword>
<keyword evidence="6 14" id="KW-0863">Zinc-finger</keyword>
<feature type="domain" description="RanBP2-type" evidence="16">
    <location>
        <begin position="216"/>
        <end position="245"/>
    </location>
</feature>
<evidence type="ECO:0000256" key="10">
    <source>
        <dbReference type="ARBA" id="ARBA00023128"/>
    </source>
</evidence>
<dbReference type="InterPro" id="IPR053905">
    <property type="entry name" value="EF-G-like_DII"/>
</dbReference>
<feature type="compositionally biased region" description="Basic and acidic residues" evidence="15">
    <location>
        <begin position="291"/>
        <end position="314"/>
    </location>
</feature>
<dbReference type="PROSITE" id="PS51722">
    <property type="entry name" value="G_TR_2"/>
    <property type="match status" value="1"/>
</dbReference>
<dbReference type="InterPro" id="IPR036925">
    <property type="entry name" value="TIF_IF2_dom3_sf"/>
</dbReference>
<feature type="region of interest" description="Disordered" evidence="15">
    <location>
        <begin position="835"/>
        <end position="867"/>
    </location>
</feature>
<evidence type="ECO:0000256" key="2">
    <source>
        <dbReference type="ARBA" id="ARBA00007733"/>
    </source>
</evidence>
<dbReference type="PROSITE" id="PS01176">
    <property type="entry name" value="IF2"/>
    <property type="match status" value="1"/>
</dbReference>
<comment type="function">
    <text evidence="12">One of the essential components for the initiation of protein synthesis. Protects formylmethionyl-tRNA from spontaneous hydrolysis and promotes its binding to the 30S ribosomal subunits. Also involved in the hydrolysis of GTP during the formation of the 70S ribosomal complex.</text>
</comment>
<organism evidence="18 19">
    <name type="scientific">Cladonia borealis</name>
    <dbReference type="NCBI Taxonomy" id="184061"/>
    <lineage>
        <taxon>Eukaryota</taxon>
        <taxon>Fungi</taxon>
        <taxon>Dikarya</taxon>
        <taxon>Ascomycota</taxon>
        <taxon>Pezizomycotina</taxon>
        <taxon>Lecanoromycetes</taxon>
        <taxon>OSLEUM clade</taxon>
        <taxon>Lecanoromycetidae</taxon>
        <taxon>Lecanorales</taxon>
        <taxon>Lecanorineae</taxon>
        <taxon>Cladoniaceae</taxon>
        <taxon>Cladonia</taxon>
    </lineage>
</organism>
<keyword evidence="5" id="KW-0547">Nucleotide-binding</keyword>
<reference evidence="18" key="1">
    <citation type="submission" date="2023-03" db="EMBL/GenBank/DDBJ databases">
        <title>Complete genome of Cladonia borealis.</title>
        <authorList>
            <person name="Park H."/>
        </authorList>
    </citation>
    <scope>NUCLEOTIDE SEQUENCE</scope>
    <source>
        <strain evidence="18">ANT050790</strain>
    </source>
</reference>
<evidence type="ECO:0000256" key="12">
    <source>
        <dbReference type="ARBA" id="ARBA00025162"/>
    </source>
</evidence>
<gene>
    <name evidence="18" type="ORF">JMJ35_000528</name>
</gene>
<evidence type="ECO:0000259" key="17">
    <source>
        <dbReference type="PROSITE" id="PS51722"/>
    </source>
</evidence>
<dbReference type="GO" id="GO:0005739">
    <property type="term" value="C:mitochondrion"/>
    <property type="evidence" value="ECO:0007669"/>
    <property type="project" value="UniProtKB-SubCell"/>
</dbReference>
<keyword evidence="3" id="KW-0396">Initiation factor</keyword>
<dbReference type="GO" id="GO:0005525">
    <property type="term" value="F:GTP binding"/>
    <property type="evidence" value="ECO:0007669"/>
    <property type="project" value="UniProtKB-KW"/>
</dbReference>
<feature type="compositionally biased region" description="Polar residues" evidence="15">
    <location>
        <begin position="99"/>
        <end position="115"/>
    </location>
</feature>
<keyword evidence="9" id="KW-0809">Transit peptide</keyword>
<dbReference type="InterPro" id="IPR000795">
    <property type="entry name" value="T_Tr_GTP-bd_dom"/>
</dbReference>
<dbReference type="CDD" id="cd03702">
    <property type="entry name" value="IF2_mtIF2_II"/>
    <property type="match status" value="1"/>
</dbReference>
<keyword evidence="11" id="KW-0342">GTP-binding</keyword>
<dbReference type="Pfam" id="PF11987">
    <property type="entry name" value="IF-2"/>
    <property type="match status" value="1"/>
</dbReference>
<evidence type="ECO:0000256" key="11">
    <source>
        <dbReference type="ARBA" id="ARBA00023134"/>
    </source>
</evidence>
<dbReference type="Pfam" id="PF04760">
    <property type="entry name" value="IF2_N"/>
    <property type="match status" value="1"/>
</dbReference>
<evidence type="ECO:0000256" key="14">
    <source>
        <dbReference type="PROSITE-ProRule" id="PRU00322"/>
    </source>
</evidence>
<dbReference type="FunFam" id="3.40.50.300:FF:000019">
    <property type="entry name" value="Translation initiation factor IF-2"/>
    <property type="match status" value="1"/>
</dbReference>
<feature type="compositionally biased region" description="Basic and acidic residues" evidence="15">
    <location>
        <begin position="835"/>
        <end position="847"/>
    </location>
</feature>
<evidence type="ECO:0000256" key="9">
    <source>
        <dbReference type="ARBA" id="ARBA00022946"/>
    </source>
</evidence>
<dbReference type="InterPro" id="IPR015760">
    <property type="entry name" value="TIF_IF2"/>
</dbReference>
<dbReference type="SUPFAM" id="SSF52540">
    <property type="entry name" value="P-loop containing nucleoside triphosphate hydrolases"/>
    <property type="match status" value="1"/>
</dbReference>
<feature type="compositionally biased region" description="Basic and acidic residues" evidence="15">
    <location>
        <begin position="332"/>
        <end position="344"/>
    </location>
</feature>
<dbReference type="AlphaFoldDB" id="A0AA39RBK8"/>
<sequence>MRRQALKLPVNQYVCISCATRMQIASARVSLQQQHRLFWATCPARRPPSAAAAQEEIQDDQGVSPVWVGDAPARQSHLNDASHGDPRGYRSRDQGRPQHYTQEQNDGANSGANRATSRRGGWARNSINSDLTSEEQALRESLKERSAPAREVLTQQFGPSETPLAQERRPQERFPTITSMGRPGTWSCTECGYQNYRRNVICHRCKASLSNQLESEPVHWRCTSCNKLNAGTRRSCWSCRAEKTTGQEEDELSRVQGWKHVRRMGVPPPEQPVHNVKPEQPPPTGIAGWDFKTERAREHERERLTRLERTKDGRYVGLGGQTQEPGIAGSRTRSELDTPPRNRTNEALSADVESTENNTTRSWYKANPQRQNDESRHEPQVERQTPLRDEPQRMAREIERSADPFFAPSSWESRTRSRQRSQRPTRSFDELDGDEYERMAKKMERKEQRKKARAAQKAVAPPTPIFLPEFISISNLAGALRVRVEDFIRKMGDLGFEATNHDHILDAETAGLVAAEFNFEPIIERTEDQDLHPLPPPEDKSLLTPRPPVVTIMGHVDHGKTTLLDFLRKSSVAASEHGGITQHIGAFSVKMPGGRTITFLDTPGHEAFLSMRQRGANVTDIVILVVAADDSVKPQTIEAIKHAQAAKVPMIVAINKIDKEESNVDRVKQDLARYSVELEDYGGDTQVVCVSGKTGQGMEELEDAAVALADILDMRAEVEGQVEGWVLEATTTKAGRVATVLVRRGTLRPGDAIVAGTSWARVRSLKNEAGLMVPFASPGTPVEIDGWRGSPNAGDEVIQAPDEQKAKSVTEYRLEASDRGKMATDMAAVNEARRLEQERRDQLEKAAELAAADTETPNETETPKTSTAPTFQEVFFIIKGDVSGSVEAVTDSVSSLGNSEVRPHILRSGVGPVSEFDIDHAAVAKGHIINFNTTVNNRIRQLAESKGVDIIDHSIIYRLVDDVKAKLGEKLPPNITQKVIGEAEIGQIFEINLKGRKKLLVAGCKIRNGVISKNAKVRVMRDEVIYDGTLSSLKNVKKDVTEMRKGTECGMSFENWQDFKVGDQVQTYEEISERRAL</sequence>
<dbReference type="HAMAP" id="MF_00100_B">
    <property type="entry name" value="IF_2_B"/>
    <property type="match status" value="1"/>
</dbReference>
<dbReference type="SMART" id="SM00547">
    <property type="entry name" value="ZnF_RBZ"/>
    <property type="match status" value="2"/>
</dbReference>
<feature type="region of interest" description="Disordered" evidence="15">
    <location>
        <begin position="266"/>
        <end position="435"/>
    </location>
</feature>
<dbReference type="InterPro" id="IPR009000">
    <property type="entry name" value="Transl_B-barrel_sf"/>
</dbReference>
<evidence type="ECO:0000256" key="6">
    <source>
        <dbReference type="ARBA" id="ARBA00022771"/>
    </source>
</evidence>
<protein>
    <recommendedName>
        <fullName evidence="13">Translation initiation factor IF-2, mitochondrial</fullName>
    </recommendedName>
</protein>
<evidence type="ECO:0000256" key="7">
    <source>
        <dbReference type="ARBA" id="ARBA00022833"/>
    </source>
</evidence>
<dbReference type="GO" id="GO:0003924">
    <property type="term" value="F:GTPase activity"/>
    <property type="evidence" value="ECO:0007669"/>
    <property type="project" value="InterPro"/>
</dbReference>
<dbReference type="Gene3D" id="3.40.50.10050">
    <property type="entry name" value="Translation initiation factor IF- 2, domain 3"/>
    <property type="match status" value="1"/>
</dbReference>
<feature type="compositionally biased region" description="Polar residues" evidence="15">
    <location>
        <begin position="125"/>
        <end position="134"/>
    </location>
</feature>
<dbReference type="EMBL" id="JAFEKC020000001">
    <property type="protein sequence ID" value="KAK0517373.1"/>
    <property type="molecule type" value="Genomic_DNA"/>
</dbReference>
<dbReference type="SUPFAM" id="SSF52156">
    <property type="entry name" value="Initiation factor IF2/eIF5b, domain 3"/>
    <property type="match status" value="1"/>
</dbReference>
<dbReference type="InterPro" id="IPR006847">
    <property type="entry name" value="IF2_N"/>
</dbReference>
<comment type="subcellular location">
    <subcellularLocation>
        <location evidence="1">Mitochondrion</location>
    </subcellularLocation>
</comment>
<dbReference type="CDD" id="cd01887">
    <property type="entry name" value="IF2_eIF5B"/>
    <property type="match status" value="1"/>
</dbReference>
<dbReference type="PROSITE" id="PS01358">
    <property type="entry name" value="ZF_RANBP2_1"/>
    <property type="match status" value="2"/>
</dbReference>
<dbReference type="PANTHER" id="PTHR43381:SF20">
    <property type="entry name" value="TRANSLATION INITIATION FACTOR IF-2, MITOCHONDRIAL"/>
    <property type="match status" value="1"/>
</dbReference>
<dbReference type="Proteomes" id="UP001166286">
    <property type="component" value="Unassembled WGS sequence"/>
</dbReference>
<comment type="caution">
    <text evidence="18">The sequence shown here is derived from an EMBL/GenBank/DDBJ whole genome shotgun (WGS) entry which is preliminary data.</text>
</comment>
<evidence type="ECO:0000256" key="3">
    <source>
        <dbReference type="ARBA" id="ARBA00022540"/>
    </source>
</evidence>
<keyword evidence="10" id="KW-0496">Mitochondrion</keyword>
<dbReference type="FunFam" id="2.40.30.10:FF:000008">
    <property type="entry name" value="Translation initiation factor IF-2"/>
    <property type="match status" value="1"/>
</dbReference>
<accession>A0AA39RBK8</accession>
<keyword evidence="19" id="KW-1185">Reference proteome</keyword>
<dbReference type="CDD" id="cd03692">
    <property type="entry name" value="mtIF2_IVc"/>
    <property type="match status" value="1"/>
</dbReference>
<evidence type="ECO:0000256" key="8">
    <source>
        <dbReference type="ARBA" id="ARBA00022917"/>
    </source>
</evidence>
<evidence type="ECO:0000256" key="1">
    <source>
        <dbReference type="ARBA" id="ARBA00004173"/>
    </source>
</evidence>
<feature type="region of interest" description="Disordered" evidence="15">
    <location>
        <begin position="75"/>
        <end position="134"/>
    </location>
</feature>
<evidence type="ECO:0000259" key="16">
    <source>
        <dbReference type="PROSITE" id="PS50199"/>
    </source>
</evidence>
<keyword evidence="7" id="KW-0862">Zinc</keyword>
<feature type="region of interest" description="Disordered" evidence="15">
    <location>
        <begin position="49"/>
        <end position="68"/>
    </location>
</feature>
<evidence type="ECO:0000256" key="4">
    <source>
        <dbReference type="ARBA" id="ARBA00022723"/>
    </source>
</evidence>
<dbReference type="Gene3D" id="4.10.1060.10">
    <property type="entry name" value="Zinc finger, RanBP2-type"/>
    <property type="match status" value="1"/>
</dbReference>
<feature type="compositionally biased region" description="Basic and acidic residues" evidence="15">
    <location>
        <begin position="80"/>
        <end position="96"/>
    </location>
</feature>
<dbReference type="InterPro" id="IPR001876">
    <property type="entry name" value="Znf_RanBP2"/>
</dbReference>
<dbReference type="InterPro" id="IPR044145">
    <property type="entry name" value="IF2_II"/>
</dbReference>
<name>A0AA39RBK8_9LECA</name>
<dbReference type="Gene3D" id="2.40.30.10">
    <property type="entry name" value="Translation factors"/>
    <property type="match status" value="2"/>
</dbReference>
<feature type="domain" description="RanBP2-type" evidence="16">
    <location>
        <begin position="182"/>
        <end position="211"/>
    </location>
</feature>
<dbReference type="SUPFAM" id="SSF50447">
    <property type="entry name" value="Translation proteins"/>
    <property type="match status" value="2"/>
</dbReference>
<dbReference type="Gene3D" id="3.40.50.300">
    <property type="entry name" value="P-loop containing nucleotide triphosphate hydrolases"/>
    <property type="match status" value="1"/>
</dbReference>
<dbReference type="FunFam" id="3.40.50.10050:FF:000001">
    <property type="entry name" value="Translation initiation factor IF-2"/>
    <property type="match status" value="1"/>
</dbReference>
<evidence type="ECO:0000313" key="19">
    <source>
        <dbReference type="Proteomes" id="UP001166286"/>
    </source>
</evidence>
<proteinExistence type="inferred from homology"/>
<keyword evidence="8" id="KW-0648">Protein biosynthesis</keyword>
<feature type="compositionally biased region" description="Low complexity" evidence="15">
    <location>
        <begin position="854"/>
        <end position="867"/>
    </location>
</feature>
<feature type="compositionally biased region" description="Basic and acidic residues" evidence="15">
    <location>
        <begin position="371"/>
        <end position="402"/>
    </location>
</feature>
<dbReference type="GO" id="GO:0008270">
    <property type="term" value="F:zinc ion binding"/>
    <property type="evidence" value="ECO:0007669"/>
    <property type="project" value="UniProtKB-KW"/>
</dbReference>
<dbReference type="PROSITE" id="PS50199">
    <property type="entry name" value="ZF_RANBP2_2"/>
    <property type="match status" value="2"/>
</dbReference>
<evidence type="ECO:0000256" key="5">
    <source>
        <dbReference type="ARBA" id="ARBA00022741"/>
    </source>
</evidence>
<dbReference type="Pfam" id="PF22042">
    <property type="entry name" value="EF-G_D2"/>
    <property type="match status" value="1"/>
</dbReference>
<evidence type="ECO:0000313" key="18">
    <source>
        <dbReference type="EMBL" id="KAK0517373.1"/>
    </source>
</evidence>
<dbReference type="InterPro" id="IPR005225">
    <property type="entry name" value="Small_GTP-bd"/>
</dbReference>
<dbReference type="NCBIfam" id="TIGR00231">
    <property type="entry name" value="small_GTP"/>
    <property type="match status" value="1"/>
</dbReference>
<feature type="domain" description="Tr-type G" evidence="17">
    <location>
        <begin position="545"/>
        <end position="713"/>
    </location>
</feature>
<dbReference type="InterPro" id="IPR000178">
    <property type="entry name" value="TF_IF2_bacterial-like"/>
</dbReference>
<dbReference type="InterPro" id="IPR027417">
    <property type="entry name" value="P-loop_NTPase"/>
</dbReference>
<dbReference type="PANTHER" id="PTHR43381">
    <property type="entry name" value="TRANSLATION INITIATION FACTOR IF-2-RELATED"/>
    <property type="match status" value="1"/>
</dbReference>
<dbReference type="InterPro" id="IPR023115">
    <property type="entry name" value="TIF_IF2_dom3"/>
</dbReference>
<dbReference type="Pfam" id="PF00009">
    <property type="entry name" value="GTP_EFTU"/>
    <property type="match status" value="1"/>
</dbReference>
<comment type="similarity">
    <text evidence="2">Belongs to the TRAFAC class translation factor GTPase superfamily. Classic translation factor GTPase family. IF-2 subfamily.</text>
</comment>
<dbReference type="GO" id="GO:0003743">
    <property type="term" value="F:translation initiation factor activity"/>
    <property type="evidence" value="ECO:0007669"/>
    <property type="project" value="UniProtKB-KW"/>
</dbReference>
<evidence type="ECO:0000256" key="13">
    <source>
        <dbReference type="ARBA" id="ARBA00044200"/>
    </source>
</evidence>
<evidence type="ECO:0000256" key="15">
    <source>
        <dbReference type="SAM" id="MobiDB-lite"/>
    </source>
</evidence>